<comment type="caution">
    <text evidence="1">The sequence shown here is derived from an EMBL/GenBank/DDBJ whole genome shotgun (WGS) entry which is preliminary data.</text>
</comment>
<reference evidence="1" key="1">
    <citation type="submission" date="2024-06" db="EMBL/GenBank/DDBJ databases">
        <title>Vaginal Lactobacillus fatty acid response mechanisms reveal a metabolite-targeted strategy for bacterial vaginosis treatment.</title>
        <authorList>
            <person name="Zhu M."/>
            <person name="Blainey P.C."/>
            <person name="Bloom S.M."/>
            <person name="Kwon D.S."/>
        </authorList>
    </citation>
    <scope>NUCLEOTIDE SEQUENCE</scope>
    <source>
        <strain evidence="1">194_F1_1</strain>
    </source>
</reference>
<dbReference type="EMBL" id="JBETVU010000012">
    <property type="protein sequence ID" value="MES5150685.1"/>
    <property type="molecule type" value="Genomic_DNA"/>
</dbReference>
<gene>
    <name evidence="1" type="ORF">ABVC42_12455</name>
</gene>
<evidence type="ECO:0000313" key="1">
    <source>
        <dbReference type="EMBL" id="MES5150685.1"/>
    </source>
</evidence>
<sequence length="66" mass="7650">MNWLRRALSTFPICWLINEGAVFIDGTKIEADANRYTFVWRKAVEKYHDKLKGQAVEAYVRTGTIS</sequence>
<evidence type="ECO:0000313" key="2">
    <source>
        <dbReference type="Proteomes" id="UP001434419"/>
    </source>
</evidence>
<accession>A0ABV2BBT0</accession>
<evidence type="ECO:0008006" key="3">
    <source>
        <dbReference type="Google" id="ProtNLM"/>
    </source>
</evidence>
<name>A0ABV2BBT0_9LACO</name>
<dbReference type="Proteomes" id="UP001434419">
    <property type="component" value="Unassembled WGS sequence"/>
</dbReference>
<proteinExistence type="predicted"/>
<organism evidence="1 2">
    <name type="scientific">Lactobacillus crispatus</name>
    <dbReference type="NCBI Taxonomy" id="47770"/>
    <lineage>
        <taxon>Bacteria</taxon>
        <taxon>Bacillati</taxon>
        <taxon>Bacillota</taxon>
        <taxon>Bacilli</taxon>
        <taxon>Lactobacillales</taxon>
        <taxon>Lactobacillaceae</taxon>
        <taxon>Lactobacillus</taxon>
    </lineage>
</organism>
<protein>
    <recommendedName>
        <fullName evidence="3">Transposase</fullName>
    </recommendedName>
</protein>
<dbReference type="RefSeq" id="WP_005720390.1">
    <property type="nucleotide sequence ID" value="NZ_CP058996.1"/>
</dbReference>
<keyword evidence="2" id="KW-1185">Reference proteome</keyword>